<keyword evidence="2" id="KW-1185">Reference proteome</keyword>
<dbReference type="EMBL" id="JYDO01000098">
    <property type="protein sequence ID" value="KRZ71344.1"/>
    <property type="molecule type" value="Genomic_DNA"/>
</dbReference>
<evidence type="ECO:0000313" key="2">
    <source>
        <dbReference type="Proteomes" id="UP000054843"/>
    </source>
</evidence>
<proteinExistence type="predicted"/>
<dbReference type="AlphaFoldDB" id="A0A0V1MIT2"/>
<evidence type="ECO:0000313" key="1">
    <source>
        <dbReference type="EMBL" id="KRZ71344.1"/>
    </source>
</evidence>
<name>A0A0V1MIT2_9BILA</name>
<dbReference type="Proteomes" id="UP000054843">
    <property type="component" value="Unassembled WGS sequence"/>
</dbReference>
<accession>A0A0V1MIT2</accession>
<reference evidence="1 2" key="1">
    <citation type="submission" date="2015-01" db="EMBL/GenBank/DDBJ databases">
        <title>Evolution of Trichinella species and genotypes.</title>
        <authorList>
            <person name="Korhonen P.K."/>
            <person name="Edoardo P."/>
            <person name="Giuseppe L.R."/>
            <person name="Gasser R.B."/>
        </authorList>
    </citation>
    <scope>NUCLEOTIDE SEQUENCE [LARGE SCALE GENOMIC DNA]</scope>
    <source>
        <strain evidence="1">ISS1980</strain>
    </source>
</reference>
<comment type="caution">
    <text evidence="1">The sequence shown here is derived from an EMBL/GenBank/DDBJ whole genome shotgun (WGS) entry which is preliminary data.</text>
</comment>
<protein>
    <submittedName>
        <fullName evidence="1">Uncharacterized protein</fullName>
    </submittedName>
</protein>
<organism evidence="1 2">
    <name type="scientific">Trichinella papuae</name>
    <dbReference type="NCBI Taxonomy" id="268474"/>
    <lineage>
        <taxon>Eukaryota</taxon>
        <taxon>Metazoa</taxon>
        <taxon>Ecdysozoa</taxon>
        <taxon>Nematoda</taxon>
        <taxon>Enoplea</taxon>
        <taxon>Dorylaimia</taxon>
        <taxon>Trichinellida</taxon>
        <taxon>Trichinellidae</taxon>
        <taxon>Trichinella</taxon>
    </lineage>
</organism>
<sequence length="77" mass="8772">MPKLYCIAMKVSPINSSYYKQLNYTTRFTGSNYSNELSQIKVTETILKTGQNNAIIDCKFHLLDNFMNGLVSLTLQT</sequence>
<gene>
    <name evidence="1" type="ORF">T10_10192</name>
</gene>